<dbReference type="PANTHER" id="PTHR37784:SF2">
    <property type="entry name" value="HIGH-OSMOLARITY-INDUCED TRANSCRIPTION PROTEIN 1"/>
    <property type="match status" value="1"/>
</dbReference>
<dbReference type="Pfam" id="PF16787">
    <property type="entry name" value="NDC10_II"/>
    <property type="match status" value="1"/>
</dbReference>
<feature type="region of interest" description="Disordered" evidence="1">
    <location>
        <begin position="625"/>
        <end position="679"/>
    </location>
</feature>
<dbReference type="Gene3D" id="1.10.443.20">
    <property type="entry name" value="Centromere DNA-binding protein complex CBF3 subunit, domain 2"/>
    <property type="match status" value="1"/>
</dbReference>
<dbReference type="EMBL" id="JACAZI010000033">
    <property type="protein sequence ID" value="KAF7330285.1"/>
    <property type="molecule type" value="Genomic_DNA"/>
</dbReference>
<name>A0A8H6WX67_9AGAR</name>
<dbReference type="InterPro" id="IPR022210">
    <property type="entry name" value="TF_GCR1-like"/>
</dbReference>
<dbReference type="GO" id="GO:0060963">
    <property type="term" value="P:positive regulation of ribosomal protein gene transcription by RNA polymerase II"/>
    <property type="evidence" value="ECO:0007669"/>
    <property type="project" value="TreeGrafter"/>
</dbReference>
<evidence type="ECO:0008006" key="6">
    <source>
        <dbReference type="Google" id="ProtNLM"/>
    </source>
</evidence>
<dbReference type="GO" id="GO:0000978">
    <property type="term" value="F:RNA polymerase II cis-regulatory region sequence-specific DNA binding"/>
    <property type="evidence" value="ECO:0007669"/>
    <property type="project" value="TreeGrafter"/>
</dbReference>
<evidence type="ECO:0000313" key="5">
    <source>
        <dbReference type="Proteomes" id="UP000620124"/>
    </source>
</evidence>
<feature type="region of interest" description="Disordered" evidence="1">
    <location>
        <begin position="41"/>
        <end position="73"/>
    </location>
</feature>
<dbReference type="AlphaFoldDB" id="A0A8H6WX67"/>
<evidence type="ECO:0000259" key="2">
    <source>
        <dbReference type="Pfam" id="PF12550"/>
    </source>
</evidence>
<gene>
    <name evidence="4" type="ORF">MVEN_02466400</name>
</gene>
<feature type="compositionally biased region" description="Low complexity" evidence="1">
    <location>
        <begin position="43"/>
        <end position="62"/>
    </location>
</feature>
<dbReference type="Pfam" id="PF12550">
    <property type="entry name" value="GCR1_C"/>
    <property type="match status" value="1"/>
</dbReference>
<evidence type="ECO:0000259" key="3">
    <source>
        <dbReference type="Pfam" id="PF16787"/>
    </source>
</evidence>
<evidence type="ECO:0000313" key="4">
    <source>
        <dbReference type="EMBL" id="KAF7330285.1"/>
    </source>
</evidence>
<dbReference type="GO" id="GO:0000981">
    <property type="term" value="F:DNA-binding transcription factor activity, RNA polymerase II-specific"/>
    <property type="evidence" value="ECO:0007669"/>
    <property type="project" value="TreeGrafter"/>
</dbReference>
<keyword evidence="5" id="KW-1185">Reference proteome</keyword>
<feature type="domain" description="Ndc10" evidence="3">
    <location>
        <begin position="279"/>
        <end position="564"/>
    </location>
</feature>
<dbReference type="InterPro" id="IPR052146">
    <property type="entry name" value="HOT1"/>
</dbReference>
<organism evidence="4 5">
    <name type="scientific">Mycena venus</name>
    <dbReference type="NCBI Taxonomy" id="2733690"/>
    <lineage>
        <taxon>Eukaryota</taxon>
        <taxon>Fungi</taxon>
        <taxon>Dikarya</taxon>
        <taxon>Basidiomycota</taxon>
        <taxon>Agaricomycotina</taxon>
        <taxon>Agaricomycetes</taxon>
        <taxon>Agaricomycetidae</taxon>
        <taxon>Agaricales</taxon>
        <taxon>Marasmiineae</taxon>
        <taxon>Mycenaceae</taxon>
        <taxon>Mycena</taxon>
    </lineage>
</organism>
<reference evidence="4" key="1">
    <citation type="submission" date="2020-05" db="EMBL/GenBank/DDBJ databases">
        <title>Mycena genomes resolve the evolution of fungal bioluminescence.</title>
        <authorList>
            <person name="Tsai I.J."/>
        </authorList>
    </citation>
    <scope>NUCLEOTIDE SEQUENCE</scope>
    <source>
        <strain evidence="4">CCC161011</strain>
    </source>
</reference>
<protein>
    <recommendedName>
        <fullName evidence="6">Transcription activator GCR1-like domain-containing protein</fullName>
    </recommendedName>
</protein>
<accession>A0A8H6WX67</accession>
<dbReference type="InterPro" id="IPR038279">
    <property type="entry name" value="Ndc10_dom2_sf"/>
</dbReference>
<feature type="domain" description="Transcription activator GCR1-like" evidence="2">
    <location>
        <begin position="829"/>
        <end position="902"/>
    </location>
</feature>
<dbReference type="PANTHER" id="PTHR37784">
    <property type="entry name" value="PROTEIN MSN1"/>
    <property type="match status" value="1"/>
</dbReference>
<dbReference type="OrthoDB" id="3264175at2759"/>
<proteinExistence type="predicted"/>
<sequence length="949" mass="106383">MGHRLHLTQKGAVFALQRFLVGHPPPIPNPPYRFNAMDEVVDRAPSSSPSSSAVPSSASSSDPRPPTSFSQPAVTSYAQLEARSYAVRERVVAEKQEKKGTGPAYERHYTAYQLWWHQDQAKLQTEDPAYVTIPALPITVPKVVVFLEYEKERPQKRKLTDGTSSTSTCGLQHAKQVISALEYYRLNNQHQYRDNAEAQIVLRTDPRIKAMEKAFAASEPERVKKANVLKAAGTRADAFVDTELVQMSLSQLLEPKGGMNMWRGQRDRAMLVASCSTALRGDSTRSILWSDMGSYDVPMLAKGPGQKVKALLLRADQSKVNTNGRVDEHGAFRHINVALCPIGAIAFFFFSHFHIIEAPVPNFAPNYDNPNYGDYGHRQWYELFLFSSTKDCTKEMVYQTHRNAVKTIYQKHNVNISKVTHAGRGYTAKSARENGASSTEVKALGCWSDTGSFRPCYDRALPVEALLASAGFDGKRPESHFLARGELEPPEDVLKALFPFVEPELEKFAKRKLENRQSEDFALKQFLELLDWLRTVLIQDAAVLYDEHRDAPMFQFSPFDSPSFRTFAHKATATIKKAEENAALQLKNLPQNYANTFSGIVTHLTMQQQLQHDKILSLVRDLSTSGSSASSRKRRKTHHSESLTLSPVSYEAEPASSSTYMQATTTTLHPSTRSNLPLPDTPSTSSIFTQAPLPLALDSFDFNFNFNFDAISQSAGPQWSPEQQTVLGYLNSTNAPTPSHAVSPVLIPPPPPPLLPSLLLPPPLNNPPPLLRNRPSNDAAVPMSQGQVTEWCQLATRYGEGRIRRHQWEGYPTGEKGKEKLLLPYYSYRTPSKILDIWEEYSAGFNGSLSVRELEEGWGSDWRRGNRGTSSEHCRRAKVWKLIEQLVAKRNWNTELALRFVREQYQEARTANGALRFSTPRSFCDWLQKKSDGKTGLEVAMAESNTFVA</sequence>
<evidence type="ECO:0000256" key="1">
    <source>
        <dbReference type="SAM" id="MobiDB-lite"/>
    </source>
</evidence>
<feature type="compositionally biased region" description="Polar residues" evidence="1">
    <location>
        <begin position="655"/>
        <end position="679"/>
    </location>
</feature>
<comment type="caution">
    <text evidence="4">The sequence shown here is derived from an EMBL/GenBank/DDBJ whole genome shotgun (WGS) entry which is preliminary data.</text>
</comment>
<dbReference type="Proteomes" id="UP000620124">
    <property type="component" value="Unassembled WGS sequence"/>
</dbReference>
<dbReference type="InterPro" id="IPR031872">
    <property type="entry name" value="NDC10_II"/>
</dbReference>